<evidence type="ECO:0000259" key="4">
    <source>
        <dbReference type="PROSITE" id="PS51071"/>
    </source>
</evidence>
<dbReference type="Pfam" id="PF01380">
    <property type="entry name" value="SIS"/>
    <property type="match status" value="1"/>
</dbReference>
<evidence type="ECO:0000256" key="1">
    <source>
        <dbReference type="ARBA" id="ARBA00023015"/>
    </source>
</evidence>
<dbReference type="GO" id="GO:0003700">
    <property type="term" value="F:DNA-binding transcription factor activity"/>
    <property type="evidence" value="ECO:0007669"/>
    <property type="project" value="InterPro"/>
</dbReference>
<dbReference type="PROSITE" id="PS51464">
    <property type="entry name" value="SIS"/>
    <property type="match status" value="1"/>
</dbReference>
<feature type="domain" description="HTH rpiR-type" evidence="4">
    <location>
        <begin position="4"/>
        <end position="80"/>
    </location>
</feature>
<dbReference type="Pfam" id="PF01418">
    <property type="entry name" value="HTH_6"/>
    <property type="match status" value="1"/>
</dbReference>
<dbReference type="Gene3D" id="3.40.50.10490">
    <property type="entry name" value="Glucose-6-phosphate isomerase like protein, domain 1"/>
    <property type="match status" value="1"/>
</dbReference>
<accession>A0AA41Q6D9</accession>
<evidence type="ECO:0000256" key="2">
    <source>
        <dbReference type="ARBA" id="ARBA00023125"/>
    </source>
</evidence>
<dbReference type="GO" id="GO:0003677">
    <property type="term" value="F:DNA binding"/>
    <property type="evidence" value="ECO:0007669"/>
    <property type="project" value="UniProtKB-KW"/>
</dbReference>
<dbReference type="Gene3D" id="1.10.10.10">
    <property type="entry name" value="Winged helix-like DNA-binding domain superfamily/Winged helix DNA-binding domain"/>
    <property type="match status" value="1"/>
</dbReference>
<dbReference type="InterPro" id="IPR035472">
    <property type="entry name" value="RpiR-like_SIS"/>
</dbReference>
<keyword evidence="2" id="KW-0238">DNA-binding</keyword>
<gene>
    <name evidence="6" type="ORF">LZ495_30550</name>
</gene>
<dbReference type="AlphaFoldDB" id="A0AA41Q6D9"/>
<name>A0AA41Q6D9_9ACTN</name>
<evidence type="ECO:0000313" key="7">
    <source>
        <dbReference type="Proteomes" id="UP001165378"/>
    </source>
</evidence>
<protein>
    <submittedName>
        <fullName evidence="6">MurR/RpiR family transcriptional regulator</fullName>
    </submittedName>
</protein>
<evidence type="ECO:0000313" key="6">
    <source>
        <dbReference type="EMBL" id="MCF2531531.1"/>
    </source>
</evidence>
<keyword evidence="7" id="KW-1185">Reference proteome</keyword>
<dbReference type="PANTHER" id="PTHR30514:SF18">
    <property type="entry name" value="RPIR-FAMILY TRANSCRIPTIONAL REGULATOR"/>
    <property type="match status" value="1"/>
</dbReference>
<sequence>MVSGGLAEQIRQGLGDCSPAERKVGRVLLAGFPSAGFETVAALAAKASVSAPTVLRFVNRLGYRGFPDFQAALREELDERNASPVTLVGAPGTGADTGSVVGLQQSSGSLFSGAIERTFLELPPHDLERAVELLVDRRRRVTVAGGRFTDLLARYLGLHMMQMRDDVHMLPGADVERAAALASLGRRDVAVVFDYRRYEPDKVAVAQMIRERGGKVILFTDTWLSPVTAHADVVLPCRVESPSAYDSLVPTLAVVEAVVAGVLTSLGADAHERMKAGEEAARRAGLY</sequence>
<keyword evidence="1" id="KW-0805">Transcription regulation</keyword>
<comment type="caution">
    <text evidence="6">The sequence shown here is derived from an EMBL/GenBank/DDBJ whole genome shotgun (WGS) entry which is preliminary data.</text>
</comment>
<dbReference type="RefSeq" id="WP_235056178.1">
    <property type="nucleotide sequence ID" value="NZ_JAKFHA010000024.1"/>
</dbReference>
<dbReference type="GO" id="GO:0097367">
    <property type="term" value="F:carbohydrate derivative binding"/>
    <property type="evidence" value="ECO:0007669"/>
    <property type="project" value="InterPro"/>
</dbReference>
<dbReference type="InterPro" id="IPR000281">
    <property type="entry name" value="HTH_RpiR"/>
</dbReference>
<dbReference type="InterPro" id="IPR009057">
    <property type="entry name" value="Homeodomain-like_sf"/>
</dbReference>
<dbReference type="InterPro" id="IPR001347">
    <property type="entry name" value="SIS_dom"/>
</dbReference>
<dbReference type="Proteomes" id="UP001165378">
    <property type="component" value="Unassembled WGS sequence"/>
</dbReference>
<organism evidence="6 7">
    <name type="scientific">Yinghuangia soli</name>
    <dbReference type="NCBI Taxonomy" id="2908204"/>
    <lineage>
        <taxon>Bacteria</taxon>
        <taxon>Bacillati</taxon>
        <taxon>Actinomycetota</taxon>
        <taxon>Actinomycetes</taxon>
        <taxon>Kitasatosporales</taxon>
        <taxon>Streptomycetaceae</taxon>
        <taxon>Yinghuangia</taxon>
    </lineage>
</organism>
<dbReference type="InterPro" id="IPR036388">
    <property type="entry name" value="WH-like_DNA-bd_sf"/>
</dbReference>
<dbReference type="InterPro" id="IPR046348">
    <property type="entry name" value="SIS_dom_sf"/>
</dbReference>
<dbReference type="PROSITE" id="PS51071">
    <property type="entry name" value="HTH_RPIR"/>
    <property type="match status" value="1"/>
</dbReference>
<reference evidence="6" key="1">
    <citation type="submission" date="2022-01" db="EMBL/GenBank/DDBJ databases">
        <title>Genome-Based Taxonomic Classification of the Phylum Actinobacteria.</title>
        <authorList>
            <person name="Gao Y."/>
        </authorList>
    </citation>
    <scope>NUCLEOTIDE SEQUENCE</scope>
    <source>
        <strain evidence="6">KLBMP 8922</strain>
    </source>
</reference>
<dbReference type="PANTHER" id="PTHR30514">
    <property type="entry name" value="GLUCOKINASE"/>
    <property type="match status" value="1"/>
</dbReference>
<evidence type="ECO:0000256" key="3">
    <source>
        <dbReference type="ARBA" id="ARBA00023163"/>
    </source>
</evidence>
<dbReference type="SUPFAM" id="SSF53697">
    <property type="entry name" value="SIS domain"/>
    <property type="match status" value="1"/>
</dbReference>
<dbReference type="GO" id="GO:1901135">
    <property type="term" value="P:carbohydrate derivative metabolic process"/>
    <property type="evidence" value="ECO:0007669"/>
    <property type="project" value="InterPro"/>
</dbReference>
<dbReference type="EMBL" id="JAKFHA010000024">
    <property type="protein sequence ID" value="MCF2531531.1"/>
    <property type="molecule type" value="Genomic_DNA"/>
</dbReference>
<dbReference type="InterPro" id="IPR047640">
    <property type="entry name" value="RpiR-like"/>
</dbReference>
<dbReference type="CDD" id="cd05013">
    <property type="entry name" value="SIS_RpiR"/>
    <property type="match status" value="1"/>
</dbReference>
<feature type="domain" description="SIS" evidence="5">
    <location>
        <begin position="130"/>
        <end position="268"/>
    </location>
</feature>
<proteinExistence type="predicted"/>
<dbReference type="SUPFAM" id="SSF46689">
    <property type="entry name" value="Homeodomain-like"/>
    <property type="match status" value="1"/>
</dbReference>
<evidence type="ECO:0000259" key="5">
    <source>
        <dbReference type="PROSITE" id="PS51464"/>
    </source>
</evidence>
<keyword evidence="3" id="KW-0804">Transcription</keyword>